<gene>
    <name evidence="3" type="ORF">E3U55_15450</name>
</gene>
<dbReference type="Gene3D" id="3.40.50.720">
    <property type="entry name" value="NAD(P)-binding Rossmann-like Domain"/>
    <property type="match status" value="1"/>
</dbReference>
<keyword evidence="4" id="KW-1185">Reference proteome</keyword>
<organism evidence="3 4">
    <name type="scientific">Filobacillus milosensis</name>
    <dbReference type="NCBI Taxonomy" id="94137"/>
    <lineage>
        <taxon>Bacteria</taxon>
        <taxon>Bacillati</taxon>
        <taxon>Bacillota</taxon>
        <taxon>Bacilli</taxon>
        <taxon>Bacillales</taxon>
        <taxon>Bacillaceae</taxon>
        <taxon>Filobacillus</taxon>
    </lineage>
</organism>
<name>A0A4Y8IF86_9BACI</name>
<evidence type="ECO:0000259" key="1">
    <source>
        <dbReference type="PROSITE" id="PS51201"/>
    </source>
</evidence>
<dbReference type="EMBL" id="SOPW01000022">
    <property type="protein sequence ID" value="TFB13797.1"/>
    <property type="molecule type" value="Genomic_DNA"/>
</dbReference>
<dbReference type="OrthoDB" id="9776294at2"/>
<sequence length="217" mass="23920">MKKHFVVIGLGRFGGSICRELHSLGHQVLAIDIIPEKVNTMTDYSTSSTVTDATDKEALLALGIKNFDVAIVAIGENEHASIQSTLVLKEIGIKVWVKAQNTNHQKILEKIGADRVIHPELDMGIRIAHQLDSDNIIDFINLSKNYSIVELKATGKLSNRSLIDLNVRAKYGCTILAIKRGEDVNVSPSPNDIVHEEDILVVMGSNSELKHFEEKGM</sequence>
<dbReference type="GO" id="GO:0006813">
    <property type="term" value="P:potassium ion transport"/>
    <property type="evidence" value="ECO:0007669"/>
    <property type="project" value="InterPro"/>
</dbReference>
<dbReference type="InterPro" id="IPR003148">
    <property type="entry name" value="RCK_N"/>
</dbReference>
<dbReference type="SUPFAM" id="SSF116726">
    <property type="entry name" value="TrkA C-terminal domain-like"/>
    <property type="match status" value="1"/>
</dbReference>
<feature type="domain" description="RCK N-terminal" evidence="1">
    <location>
        <begin position="2"/>
        <end position="117"/>
    </location>
</feature>
<protein>
    <submittedName>
        <fullName evidence="3">TrkA family potassium uptake protein</fullName>
    </submittedName>
</protein>
<dbReference type="GO" id="GO:0008324">
    <property type="term" value="F:monoatomic cation transmembrane transporter activity"/>
    <property type="evidence" value="ECO:0007669"/>
    <property type="project" value="InterPro"/>
</dbReference>
<reference evidence="3 4" key="1">
    <citation type="submission" date="2019-03" db="EMBL/GenBank/DDBJ databases">
        <authorList>
            <person name="He R.-H."/>
        </authorList>
    </citation>
    <scope>NUCLEOTIDE SEQUENCE [LARGE SCALE GENOMIC DNA]</scope>
    <source>
        <strain evidence="4">SH 714</strain>
    </source>
</reference>
<dbReference type="InterPro" id="IPR036291">
    <property type="entry name" value="NAD(P)-bd_dom_sf"/>
</dbReference>
<evidence type="ECO:0000259" key="2">
    <source>
        <dbReference type="PROSITE" id="PS51202"/>
    </source>
</evidence>
<dbReference type="Gene3D" id="3.30.70.1450">
    <property type="entry name" value="Regulator of K+ conductance, C-terminal domain"/>
    <property type="match status" value="1"/>
</dbReference>
<dbReference type="PANTHER" id="PTHR43833:SF7">
    <property type="entry name" value="KTR SYSTEM POTASSIUM UPTAKE PROTEIN C"/>
    <property type="match status" value="1"/>
</dbReference>
<dbReference type="PANTHER" id="PTHR43833">
    <property type="entry name" value="POTASSIUM CHANNEL PROTEIN 2-RELATED-RELATED"/>
    <property type="match status" value="1"/>
</dbReference>
<proteinExistence type="predicted"/>
<accession>A0A4Y8IF86</accession>
<dbReference type="RefSeq" id="WP_134341384.1">
    <property type="nucleotide sequence ID" value="NZ_SOPW01000022.1"/>
</dbReference>
<evidence type="ECO:0000313" key="3">
    <source>
        <dbReference type="EMBL" id="TFB13797.1"/>
    </source>
</evidence>
<dbReference type="Pfam" id="PF02080">
    <property type="entry name" value="TrkA_C"/>
    <property type="match status" value="1"/>
</dbReference>
<evidence type="ECO:0000313" key="4">
    <source>
        <dbReference type="Proteomes" id="UP000297975"/>
    </source>
</evidence>
<dbReference type="Proteomes" id="UP000297975">
    <property type="component" value="Unassembled WGS sequence"/>
</dbReference>
<feature type="domain" description="RCK C-terminal" evidence="2">
    <location>
        <begin position="134"/>
        <end position="217"/>
    </location>
</feature>
<dbReference type="PROSITE" id="PS51202">
    <property type="entry name" value="RCK_C"/>
    <property type="match status" value="1"/>
</dbReference>
<comment type="caution">
    <text evidence="3">The sequence shown here is derived from an EMBL/GenBank/DDBJ whole genome shotgun (WGS) entry which is preliminary data.</text>
</comment>
<dbReference type="Pfam" id="PF02254">
    <property type="entry name" value="TrkA_N"/>
    <property type="match status" value="1"/>
</dbReference>
<dbReference type="InterPro" id="IPR036721">
    <property type="entry name" value="RCK_C_sf"/>
</dbReference>
<dbReference type="SUPFAM" id="SSF51735">
    <property type="entry name" value="NAD(P)-binding Rossmann-fold domains"/>
    <property type="match status" value="1"/>
</dbReference>
<dbReference type="AlphaFoldDB" id="A0A4Y8IF86"/>
<dbReference type="PROSITE" id="PS51201">
    <property type="entry name" value="RCK_N"/>
    <property type="match status" value="1"/>
</dbReference>
<dbReference type="InterPro" id="IPR006037">
    <property type="entry name" value="RCK_C"/>
</dbReference>
<dbReference type="InterPro" id="IPR050721">
    <property type="entry name" value="Trk_Ktr_HKT_K-transport"/>
</dbReference>